<dbReference type="Gene3D" id="1.25.40.10">
    <property type="entry name" value="Tetratricopeptide repeat domain"/>
    <property type="match status" value="4"/>
</dbReference>
<evidence type="ECO:0000256" key="2">
    <source>
        <dbReference type="SAM" id="SignalP"/>
    </source>
</evidence>
<feature type="domain" description="Peptidase C14 caspase" evidence="3">
    <location>
        <begin position="50"/>
        <end position="270"/>
    </location>
</feature>
<evidence type="ECO:0000313" key="5">
    <source>
        <dbReference type="Proteomes" id="UP000253383"/>
    </source>
</evidence>
<feature type="repeat" description="TPR" evidence="1">
    <location>
        <begin position="867"/>
        <end position="900"/>
    </location>
</feature>
<dbReference type="InterPro" id="IPR019734">
    <property type="entry name" value="TPR_rpt"/>
</dbReference>
<dbReference type="Gene3D" id="3.40.50.1460">
    <property type="match status" value="1"/>
</dbReference>
<gene>
    <name evidence="4" type="ORF">DUE52_27135</name>
</gene>
<dbReference type="SUPFAM" id="SSF48452">
    <property type="entry name" value="TPR-like"/>
    <property type="match status" value="2"/>
</dbReference>
<dbReference type="Pfam" id="PF13181">
    <property type="entry name" value="TPR_8"/>
    <property type="match status" value="3"/>
</dbReference>
<feature type="repeat" description="TPR" evidence="1">
    <location>
        <begin position="512"/>
        <end position="545"/>
    </location>
</feature>
<dbReference type="NCBIfam" id="NF047558">
    <property type="entry name" value="TPR_END_plus"/>
    <property type="match status" value="1"/>
</dbReference>
<dbReference type="GO" id="GO:0006508">
    <property type="term" value="P:proteolysis"/>
    <property type="evidence" value="ECO:0007669"/>
    <property type="project" value="InterPro"/>
</dbReference>
<dbReference type="InterPro" id="IPR011990">
    <property type="entry name" value="TPR-like_helical_dom_sf"/>
</dbReference>
<dbReference type="InterPro" id="IPR018247">
    <property type="entry name" value="EF_Hand_1_Ca_BS"/>
</dbReference>
<feature type="repeat" description="TPR" evidence="1">
    <location>
        <begin position="764"/>
        <end position="797"/>
    </location>
</feature>
<name>A0A368JI76_9BACT</name>
<dbReference type="PROSITE" id="PS50293">
    <property type="entry name" value="TPR_REGION"/>
    <property type="match status" value="1"/>
</dbReference>
<dbReference type="Pfam" id="PF13414">
    <property type="entry name" value="TPR_11"/>
    <property type="match status" value="1"/>
</dbReference>
<proteinExistence type="predicted"/>
<dbReference type="EMBL" id="QOWE01000028">
    <property type="protein sequence ID" value="RCR66384.1"/>
    <property type="molecule type" value="Genomic_DNA"/>
</dbReference>
<dbReference type="InterPro" id="IPR011600">
    <property type="entry name" value="Pept_C14_caspase"/>
</dbReference>
<keyword evidence="5" id="KW-1185">Reference proteome</keyword>
<dbReference type="PANTHER" id="PTHR12558:SF13">
    <property type="entry name" value="CELL DIVISION CYCLE PROTEIN 27 HOMOLOG"/>
    <property type="match status" value="1"/>
</dbReference>
<feature type="repeat" description="TPR" evidence="1">
    <location>
        <begin position="620"/>
        <end position="653"/>
    </location>
</feature>
<organism evidence="4 5">
    <name type="scientific">Larkinella punicea</name>
    <dbReference type="NCBI Taxonomy" id="2315727"/>
    <lineage>
        <taxon>Bacteria</taxon>
        <taxon>Pseudomonadati</taxon>
        <taxon>Bacteroidota</taxon>
        <taxon>Cytophagia</taxon>
        <taxon>Cytophagales</taxon>
        <taxon>Spirosomataceae</taxon>
        <taxon>Larkinella</taxon>
    </lineage>
</organism>
<accession>A0A368JI76</accession>
<dbReference type="SMART" id="SM00028">
    <property type="entry name" value="TPR"/>
    <property type="match status" value="9"/>
</dbReference>
<dbReference type="GO" id="GO:0004197">
    <property type="term" value="F:cysteine-type endopeptidase activity"/>
    <property type="evidence" value="ECO:0007669"/>
    <property type="project" value="InterPro"/>
</dbReference>
<dbReference type="PROSITE" id="PS00018">
    <property type="entry name" value="EF_HAND_1"/>
    <property type="match status" value="1"/>
</dbReference>
<evidence type="ECO:0000259" key="3">
    <source>
        <dbReference type="Pfam" id="PF00656"/>
    </source>
</evidence>
<feature type="repeat" description="TPR" evidence="1">
    <location>
        <begin position="833"/>
        <end position="866"/>
    </location>
</feature>
<dbReference type="Pfam" id="PF00656">
    <property type="entry name" value="Peptidase_C14"/>
    <property type="match status" value="1"/>
</dbReference>
<sequence length="1159" mass="130355">MLTRLSLLLQSCIFWLLITSVFAQPPSTNRGGKAETAQTASGVGTTAYGVVVGISTYQFLPSLRFADRDALVFADYLVRSAGVPASQVETLVNRQATLINLTDALTTVKKKVKTGDRVYVYFAGHGDIETRTDSAENAMLMLYGASRQDYNATFDKCYLREMKRWLDELTAAGAEVVFVADACRSGAFALMGGSVGQSRTMLGLGKEWAGQVKILSCEPGELAIEGVEFGNGRGLFSYCLVDGLMGMADSDKDRIVTKSELEVYLKTTVPKTARPHVQHPELLGGEGDMSIGTVNSDSLRVYQQRKTRDYSLLTTTQTKGFEADLLRGLDSTTQRVYKQFEQALTARHLLHPAGQSALDYLRQLPARNNAKLRGLMTRNLVAALQVRTEGLLRPLLRVIRDYEPPMPTGQLDSAMAEIDTSIVLLGNNHNLIPNLKARRFFLEGKRLLISKRQDTSDSLTLLAISRFRESARLEPNIPYTYWEMSHANLILTQIDSMLFYLEKCRELVPNSSPVLQSLGHQYKIRHQLQKARLCFEQARQIDPNDLGIHAALADIFRLLGDEKQVEMYRKKALAEYQRQSTGNSKREGGLDLVRLLENTRQYDLAISQLRKLLKTDSTDAEAYLELSLIFSDQKKINESIAAIEQVIRLNPALGVAHSYRGLQYYKRYETTKEPADLRQANESAEESLRWNPGNFAGLFVKCIVEFDRQNFRAALPLAQRAVRSNPSIAETHYFIGVICIALKDTTQARLSLVRADSLNGIDKALIQQAFGLLYEIRKDYAAAEKAYRRADTLNPNDPTNLAGLAKSLVFQKRNWTEIIALCERLQKLTPTDEGVWIVPGAIYYEEKKYSQALAAYTEAIRLNPKNAKSYFAIGNIHMLAKQYKSSAEAYRRASDLDSTNVKYAFEAAKLYFYDGYNLSKPDLVFEMASRVIAVDTIAYPVAARRDSVVRARLATTYGMLGKVLFARKQHLQSILWNRKAITEQPESKFNDYYLSQIGLAYIDLNQPAKAISSFREAIRLKPKDISYRLQLMVALVRSGDAVAGETEARAALRLDSVNVRATQTLAVAVMRQNRYAEAWQWGQRLEKIATVNLWEAPYFYARWFARQGNTREALPHLEKAFKQGFGTDASVILTNPDFDPIKPDTGFMNLIRTYCPEKK</sequence>
<dbReference type="PROSITE" id="PS50005">
    <property type="entry name" value="TPR"/>
    <property type="match status" value="6"/>
</dbReference>
<evidence type="ECO:0000256" key="1">
    <source>
        <dbReference type="PROSITE-ProRule" id="PRU00339"/>
    </source>
</evidence>
<feature type="repeat" description="TPR" evidence="1">
    <location>
        <begin position="991"/>
        <end position="1024"/>
    </location>
</feature>
<dbReference type="AlphaFoldDB" id="A0A368JI76"/>
<feature type="signal peptide" evidence="2">
    <location>
        <begin position="1"/>
        <end position="23"/>
    </location>
</feature>
<keyword evidence="1" id="KW-0802">TPR repeat</keyword>
<dbReference type="OrthoDB" id="174931at2"/>
<keyword evidence="2" id="KW-0732">Signal</keyword>
<evidence type="ECO:0000313" key="4">
    <source>
        <dbReference type="EMBL" id="RCR66384.1"/>
    </source>
</evidence>
<feature type="chain" id="PRO_5017008508" evidence="2">
    <location>
        <begin position="24"/>
        <end position="1159"/>
    </location>
</feature>
<dbReference type="SUPFAM" id="SSF52129">
    <property type="entry name" value="Caspase-like"/>
    <property type="match status" value="1"/>
</dbReference>
<reference evidence="4 5" key="1">
    <citation type="submission" date="2018-07" db="EMBL/GenBank/DDBJ databases">
        <title>Genome analysis of Larkinella rosea.</title>
        <authorList>
            <person name="Zhou Z."/>
            <person name="Wang G."/>
        </authorList>
    </citation>
    <scope>NUCLEOTIDE SEQUENCE [LARGE SCALE GENOMIC DNA]</scope>
    <source>
        <strain evidence="5">zzj9</strain>
    </source>
</reference>
<dbReference type="Pfam" id="PF13432">
    <property type="entry name" value="TPR_16"/>
    <property type="match status" value="2"/>
</dbReference>
<dbReference type="InterPro" id="IPR029030">
    <property type="entry name" value="Caspase-like_dom_sf"/>
</dbReference>
<dbReference type="Proteomes" id="UP000253383">
    <property type="component" value="Unassembled WGS sequence"/>
</dbReference>
<protein>
    <submittedName>
        <fullName evidence="4">Tetratricopeptide repeat protein</fullName>
    </submittedName>
</protein>
<dbReference type="PANTHER" id="PTHR12558">
    <property type="entry name" value="CELL DIVISION CYCLE 16,23,27"/>
    <property type="match status" value="1"/>
</dbReference>
<comment type="caution">
    <text evidence="4">The sequence shown here is derived from an EMBL/GenBank/DDBJ whole genome shotgun (WGS) entry which is preliminary data.</text>
</comment>